<dbReference type="InterPro" id="IPR014942">
    <property type="entry name" value="AbiEii"/>
</dbReference>
<keyword evidence="2" id="KW-1185">Reference proteome</keyword>
<dbReference type="EMBL" id="JBHSAX010000014">
    <property type="protein sequence ID" value="MFC3963276.1"/>
    <property type="molecule type" value="Genomic_DNA"/>
</dbReference>
<keyword evidence="1" id="KW-0808">Transferase</keyword>
<evidence type="ECO:0000313" key="1">
    <source>
        <dbReference type="EMBL" id="MFC3963276.1"/>
    </source>
</evidence>
<sequence length="306" mass="33965">MALNHRIQARARAVTRPSAELRREFFMQRLLARVFADPTAPWVLKGGAGLLVRLPGARSSEDVDLPHPRTVDLEQAFVELRAIVSTPSSLDRITFRLEIGQRRVREGGSDVWKLRATPYLGAAALQHFPIDLTAGAVPIGMIDRIEPIPVVEIPDVAAPPPFACYPLADQIADKFAAMYEYHGPRRESSTRWRDLVDLVLLIRRFPFDAATTLVVLAEQPARRPDLDLPATVRSPAPAWEQGYRALARRTMLPTELHTLTSALEQLGRCLNPLLDGTVTAGTWNPVSGIWEPFEPALRAAATARLR</sequence>
<organism evidence="1 2">
    <name type="scientific">Nocardia jiangsuensis</name>
    <dbReference type="NCBI Taxonomy" id="1691563"/>
    <lineage>
        <taxon>Bacteria</taxon>
        <taxon>Bacillati</taxon>
        <taxon>Actinomycetota</taxon>
        <taxon>Actinomycetes</taxon>
        <taxon>Mycobacteriales</taxon>
        <taxon>Nocardiaceae</taxon>
        <taxon>Nocardia</taxon>
    </lineage>
</organism>
<evidence type="ECO:0000313" key="2">
    <source>
        <dbReference type="Proteomes" id="UP001595696"/>
    </source>
</evidence>
<proteinExistence type="predicted"/>
<comment type="caution">
    <text evidence="1">The sequence shown here is derived from an EMBL/GenBank/DDBJ whole genome shotgun (WGS) entry which is preliminary data.</text>
</comment>
<dbReference type="Pfam" id="PF08843">
    <property type="entry name" value="AbiEii"/>
    <property type="match status" value="1"/>
</dbReference>
<reference evidence="2" key="1">
    <citation type="journal article" date="2019" name="Int. J. Syst. Evol. Microbiol.">
        <title>The Global Catalogue of Microorganisms (GCM) 10K type strain sequencing project: providing services to taxonomists for standard genome sequencing and annotation.</title>
        <authorList>
            <consortium name="The Broad Institute Genomics Platform"/>
            <consortium name="The Broad Institute Genome Sequencing Center for Infectious Disease"/>
            <person name="Wu L."/>
            <person name="Ma J."/>
        </authorList>
    </citation>
    <scope>NUCLEOTIDE SEQUENCE [LARGE SCALE GENOMIC DNA]</scope>
    <source>
        <strain evidence="2">CGMCC 4.7330</strain>
    </source>
</reference>
<name>A0ABV8DUL8_9NOCA</name>
<gene>
    <name evidence="1" type="ORF">ACFO0B_14890</name>
</gene>
<protein>
    <submittedName>
        <fullName evidence="1">Nucleotidyl transferase AbiEii/AbiGii toxin family protein</fullName>
    </submittedName>
</protein>
<dbReference type="RefSeq" id="WP_378613014.1">
    <property type="nucleotide sequence ID" value="NZ_JBHSAX010000014.1"/>
</dbReference>
<dbReference type="GO" id="GO:0016740">
    <property type="term" value="F:transferase activity"/>
    <property type="evidence" value="ECO:0007669"/>
    <property type="project" value="UniProtKB-KW"/>
</dbReference>
<dbReference type="Proteomes" id="UP001595696">
    <property type="component" value="Unassembled WGS sequence"/>
</dbReference>
<accession>A0ABV8DUL8</accession>